<comment type="caution">
    <text evidence="1">The sequence shown here is derived from an EMBL/GenBank/DDBJ whole genome shotgun (WGS) entry which is preliminary data.</text>
</comment>
<gene>
    <name evidence="1" type="ORF">HINF_LOCUS30967</name>
    <name evidence="2" type="ORF">HINF_LOCUS38660</name>
</gene>
<dbReference type="EMBL" id="CAXDID020000147">
    <property type="protein sequence ID" value="CAL6041007.1"/>
    <property type="molecule type" value="Genomic_DNA"/>
</dbReference>
<dbReference type="AlphaFoldDB" id="A0AA86PYI8"/>
<evidence type="ECO:0000313" key="1">
    <source>
        <dbReference type="EMBL" id="CAI9943322.1"/>
    </source>
</evidence>
<name>A0AA86PYI8_9EUKA</name>
<reference evidence="2 3" key="2">
    <citation type="submission" date="2024-07" db="EMBL/GenBank/DDBJ databases">
        <authorList>
            <person name="Akdeniz Z."/>
        </authorList>
    </citation>
    <scope>NUCLEOTIDE SEQUENCE [LARGE SCALE GENOMIC DNA]</scope>
</reference>
<protein>
    <submittedName>
        <fullName evidence="2">Hypothetical_protein</fullName>
    </submittedName>
</protein>
<dbReference type="Proteomes" id="UP001642409">
    <property type="component" value="Unassembled WGS sequence"/>
</dbReference>
<evidence type="ECO:0000313" key="3">
    <source>
        <dbReference type="Proteomes" id="UP001642409"/>
    </source>
</evidence>
<sequence>MKTPQVKQAVIKPKSKIQLKTHSVNVNQIVLSHNIIQNMHSAQRQNTCFRTQPLTESTQIYAKIQHCNSSPINIESTRIDSINEFKKYFDSQLPKLCQIYINQPGYYLNDFNRPVTMFEQNIIHALIVNHGHLPLKVISLFINQTKVQTDTKILLEIAEDIKSSVEKLQYIEAKSVGQSQSLNMNIQQITKRKFGDIVIDSFIAQGIEFIRLHFPNLIDVETTGQEFSTISDLLNWSSKYLKIALQPITIPWKDVQMIQALEIMLNQYQQYKLGTNIAHLKENRGIMLYILKTLCIVERNQEIRQTILHCSDIIKQIFV</sequence>
<keyword evidence="3" id="KW-1185">Reference proteome</keyword>
<accession>A0AA86PYI8</accession>
<proteinExistence type="predicted"/>
<dbReference type="EMBL" id="CATOUU010000714">
    <property type="protein sequence ID" value="CAI9943322.1"/>
    <property type="molecule type" value="Genomic_DNA"/>
</dbReference>
<reference evidence="1" key="1">
    <citation type="submission" date="2023-06" db="EMBL/GenBank/DDBJ databases">
        <authorList>
            <person name="Kurt Z."/>
        </authorList>
    </citation>
    <scope>NUCLEOTIDE SEQUENCE</scope>
</reference>
<organism evidence="1">
    <name type="scientific">Hexamita inflata</name>
    <dbReference type="NCBI Taxonomy" id="28002"/>
    <lineage>
        <taxon>Eukaryota</taxon>
        <taxon>Metamonada</taxon>
        <taxon>Diplomonadida</taxon>
        <taxon>Hexamitidae</taxon>
        <taxon>Hexamitinae</taxon>
        <taxon>Hexamita</taxon>
    </lineage>
</organism>
<evidence type="ECO:0000313" key="2">
    <source>
        <dbReference type="EMBL" id="CAL6041007.1"/>
    </source>
</evidence>